<feature type="transmembrane region" description="Helical" evidence="1">
    <location>
        <begin position="49"/>
        <end position="69"/>
    </location>
</feature>
<feature type="transmembrane region" description="Helical" evidence="1">
    <location>
        <begin position="89"/>
        <end position="114"/>
    </location>
</feature>
<accession>A0A1I2DC22</accession>
<name>A0A1I2DC22_9MICO</name>
<keyword evidence="1" id="KW-1133">Transmembrane helix</keyword>
<keyword evidence="1" id="KW-0472">Membrane</keyword>
<evidence type="ECO:0008006" key="4">
    <source>
        <dbReference type="Google" id="ProtNLM"/>
    </source>
</evidence>
<reference evidence="3" key="1">
    <citation type="submission" date="2016-10" db="EMBL/GenBank/DDBJ databases">
        <authorList>
            <person name="Varghese N."/>
            <person name="Submissions S."/>
        </authorList>
    </citation>
    <scope>NUCLEOTIDE SEQUENCE [LARGE SCALE GENOMIC DNA]</scope>
    <source>
        <strain evidence="3">DSM 19083</strain>
    </source>
</reference>
<evidence type="ECO:0000313" key="2">
    <source>
        <dbReference type="EMBL" id="SFE78112.1"/>
    </source>
</evidence>
<gene>
    <name evidence="2" type="ORF">SAMN04488035_0497</name>
</gene>
<organism evidence="2 3">
    <name type="scientific">Flavimobilis marinus</name>
    <dbReference type="NCBI Taxonomy" id="285351"/>
    <lineage>
        <taxon>Bacteria</taxon>
        <taxon>Bacillati</taxon>
        <taxon>Actinomycetota</taxon>
        <taxon>Actinomycetes</taxon>
        <taxon>Micrococcales</taxon>
        <taxon>Jonesiaceae</taxon>
        <taxon>Flavimobilis</taxon>
    </lineage>
</organism>
<evidence type="ECO:0000256" key="1">
    <source>
        <dbReference type="SAM" id="Phobius"/>
    </source>
</evidence>
<protein>
    <recommendedName>
        <fullName evidence="4">DUF456 domain-containing protein</fullName>
    </recommendedName>
</protein>
<dbReference type="EMBL" id="FONZ01000001">
    <property type="protein sequence ID" value="SFE78112.1"/>
    <property type="molecule type" value="Genomic_DNA"/>
</dbReference>
<sequence>MDSALLEVLVGLAITFGLFGVVVQVLPGSLIIVAAIAVWAVVTGGTAAWVVLGVAVAAIVASAIGKYVVAGAHLRREKVPGSAIVWGGVAAIVGFFVIPVVGLFVGFVGGVYLAERMRLGSHPDAWRATKVALRATGLTILIELAGALVATGAWVVGLVVT</sequence>
<dbReference type="Proteomes" id="UP000198520">
    <property type="component" value="Unassembled WGS sequence"/>
</dbReference>
<feature type="transmembrane region" description="Helical" evidence="1">
    <location>
        <begin position="135"/>
        <end position="160"/>
    </location>
</feature>
<dbReference type="Pfam" id="PF04306">
    <property type="entry name" value="DUF456"/>
    <property type="match status" value="1"/>
</dbReference>
<dbReference type="RefSeq" id="WP_177191251.1">
    <property type="nucleotide sequence ID" value="NZ_BNAN01000001.1"/>
</dbReference>
<dbReference type="STRING" id="285351.SAMN04488035_0497"/>
<dbReference type="AlphaFoldDB" id="A0A1I2DC22"/>
<evidence type="ECO:0000313" key="3">
    <source>
        <dbReference type="Proteomes" id="UP000198520"/>
    </source>
</evidence>
<feature type="transmembrane region" description="Helical" evidence="1">
    <location>
        <begin position="12"/>
        <end position="42"/>
    </location>
</feature>
<keyword evidence="3" id="KW-1185">Reference proteome</keyword>
<dbReference type="InterPro" id="IPR007403">
    <property type="entry name" value="DUF456"/>
</dbReference>
<keyword evidence="1" id="KW-0812">Transmembrane</keyword>
<proteinExistence type="predicted"/>